<dbReference type="InterPro" id="IPR001138">
    <property type="entry name" value="Zn2Cys6_DnaBD"/>
</dbReference>
<keyword evidence="1" id="KW-0805">Transcription regulation</keyword>
<feature type="region of interest" description="Disordered" evidence="5">
    <location>
        <begin position="60"/>
        <end position="118"/>
    </location>
</feature>
<evidence type="ECO:0000256" key="3">
    <source>
        <dbReference type="ARBA" id="ARBA00023163"/>
    </source>
</evidence>
<dbReference type="InterPro" id="IPR036864">
    <property type="entry name" value="Zn2-C6_fun-type_DNA-bd_sf"/>
</dbReference>
<evidence type="ECO:0000259" key="6">
    <source>
        <dbReference type="PROSITE" id="PS50048"/>
    </source>
</evidence>
<evidence type="ECO:0000256" key="1">
    <source>
        <dbReference type="ARBA" id="ARBA00023015"/>
    </source>
</evidence>
<dbReference type="InterPro" id="IPR050675">
    <property type="entry name" value="OAF3"/>
</dbReference>
<dbReference type="SMART" id="SM00066">
    <property type="entry name" value="GAL4"/>
    <property type="match status" value="1"/>
</dbReference>
<evidence type="ECO:0000256" key="5">
    <source>
        <dbReference type="SAM" id="MobiDB-lite"/>
    </source>
</evidence>
<dbReference type="GO" id="GO:0003677">
    <property type="term" value="F:DNA binding"/>
    <property type="evidence" value="ECO:0007669"/>
    <property type="project" value="UniProtKB-KW"/>
</dbReference>
<feature type="compositionally biased region" description="Basic residues" evidence="5">
    <location>
        <begin position="81"/>
        <end position="99"/>
    </location>
</feature>
<gene>
    <name evidence="7" type="ORF">BDV41DRAFT_540556</name>
</gene>
<name>A0A5N6VU82_9EURO</name>
<evidence type="ECO:0000256" key="2">
    <source>
        <dbReference type="ARBA" id="ARBA00023125"/>
    </source>
</evidence>
<evidence type="ECO:0000313" key="7">
    <source>
        <dbReference type="EMBL" id="KAE8311768.1"/>
    </source>
</evidence>
<dbReference type="Pfam" id="PF00172">
    <property type="entry name" value="Zn_clus"/>
    <property type="match status" value="1"/>
</dbReference>
<dbReference type="Gene3D" id="4.10.240.10">
    <property type="entry name" value="Zn(2)-C6 fungal-type DNA-binding domain"/>
    <property type="match status" value="1"/>
</dbReference>
<dbReference type="PROSITE" id="PS50048">
    <property type="entry name" value="ZN2_CY6_FUNGAL_2"/>
    <property type="match status" value="1"/>
</dbReference>
<dbReference type="PRINTS" id="PR00755">
    <property type="entry name" value="AFLATOXINBRP"/>
</dbReference>
<reference evidence="8" key="1">
    <citation type="submission" date="2019-04" db="EMBL/GenBank/DDBJ databases">
        <title>Friends and foes A comparative genomics studyof 23 Aspergillus species from section Flavi.</title>
        <authorList>
            <consortium name="DOE Joint Genome Institute"/>
            <person name="Kjaerbolling I."/>
            <person name="Vesth T."/>
            <person name="Frisvad J.C."/>
            <person name="Nybo J.L."/>
            <person name="Theobald S."/>
            <person name="Kildgaard S."/>
            <person name="Isbrandt T."/>
            <person name="Kuo A."/>
            <person name="Sato A."/>
            <person name="Lyhne E.K."/>
            <person name="Kogle M.E."/>
            <person name="Wiebenga A."/>
            <person name="Kun R.S."/>
            <person name="Lubbers R.J."/>
            <person name="Makela M.R."/>
            <person name="Barry K."/>
            <person name="Chovatia M."/>
            <person name="Clum A."/>
            <person name="Daum C."/>
            <person name="Haridas S."/>
            <person name="He G."/>
            <person name="LaButti K."/>
            <person name="Lipzen A."/>
            <person name="Mondo S."/>
            <person name="Riley R."/>
            <person name="Salamov A."/>
            <person name="Simmons B.A."/>
            <person name="Magnuson J.K."/>
            <person name="Henrissat B."/>
            <person name="Mortensen U.H."/>
            <person name="Larsen T.O."/>
            <person name="Devries R.P."/>
            <person name="Grigoriev I.V."/>
            <person name="Machida M."/>
            <person name="Baker S.E."/>
            <person name="Andersen M.R."/>
        </authorList>
    </citation>
    <scope>NUCLEOTIDE SEQUENCE [LARGE SCALE GENOMIC DNA]</scope>
    <source>
        <strain evidence="8">CBS 130015</strain>
    </source>
</reference>
<keyword evidence="8" id="KW-1185">Reference proteome</keyword>
<keyword evidence="2" id="KW-0238">DNA-binding</keyword>
<dbReference type="EMBL" id="ML738339">
    <property type="protein sequence ID" value="KAE8311768.1"/>
    <property type="molecule type" value="Genomic_DNA"/>
</dbReference>
<dbReference type="GO" id="GO:0000981">
    <property type="term" value="F:DNA-binding transcription factor activity, RNA polymerase II-specific"/>
    <property type="evidence" value="ECO:0007669"/>
    <property type="project" value="InterPro"/>
</dbReference>
<accession>A0A5N6VU82</accession>
<dbReference type="Proteomes" id="UP000325433">
    <property type="component" value="Unassembled WGS sequence"/>
</dbReference>
<organism evidence="7 8">
    <name type="scientific">Aspergillus transmontanensis</name>
    <dbReference type="NCBI Taxonomy" id="1034304"/>
    <lineage>
        <taxon>Eukaryota</taxon>
        <taxon>Fungi</taxon>
        <taxon>Dikarya</taxon>
        <taxon>Ascomycota</taxon>
        <taxon>Pezizomycotina</taxon>
        <taxon>Eurotiomycetes</taxon>
        <taxon>Eurotiomycetidae</taxon>
        <taxon>Eurotiales</taxon>
        <taxon>Aspergillaceae</taxon>
        <taxon>Aspergillus</taxon>
        <taxon>Aspergillus subgen. Circumdati</taxon>
    </lineage>
</organism>
<proteinExistence type="predicted"/>
<sequence length="168" mass="19601">MNRDRSSRILPDPLPKSVKVRSTCNACQQAKIRCSHERPSCRRCQKHNIDCIYSMSRRLGRPAKKRDNTQDDCLDRGISNHPRHQTNRRVRSPRKRKAKRDLGQRSGHDITNPQDDEEVILDDITLNDSIVDDMSTEDTRLPTPPFLDTDKFSLYDGWFYILHMIGKL</sequence>
<feature type="compositionally biased region" description="Basic and acidic residues" evidence="5">
    <location>
        <begin position="65"/>
        <end position="75"/>
    </location>
</feature>
<dbReference type="AlphaFoldDB" id="A0A5N6VU82"/>
<protein>
    <recommendedName>
        <fullName evidence="6">Zn(2)-C6 fungal-type domain-containing protein</fullName>
    </recommendedName>
</protein>
<evidence type="ECO:0000256" key="4">
    <source>
        <dbReference type="ARBA" id="ARBA00023242"/>
    </source>
</evidence>
<dbReference type="PANTHER" id="PTHR31069:SF26">
    <property type="entry name" value="ZN(2)-C6 FUNGAL-TYPE DOMAIN-CONTAINING PROTEIN"/>
    <property type="match status" value="1"/>
</dbReference>
<feature type="domain" description="Zn(2)-C6 fungal-type" evidence="6">
    <location>
        <begin position="23"/>
        <end position="53"/>
    </location>
</feature>
<dbReference type="CDD" id="cd00067">
    <property type="entry name" value="GAL4"/>
    <property type="match status" value="1"/>
</dbReference>
<dbReference type="GO" id="GO:0008270">
    <property type="term" value="F:zinc ion binding"/>
    <property type="evidence" value="ECO:0007669"/>
    <property type="project" value="InterPro"/>
</dbReference>
<evidence type="ECO:0000313" key="8">
    <source>
        <dbReference type="Proteomes" id="UP000325433"/>
    </source>
</evidence>
<dbReference type="SUPFAM" id="SSF57701">
    <property type="entry name" value="Zn2/Cys6 DNA-binding domain"/>
    <property type="match status" value="1"/>
</dbReference>
<keyword evidence="3" id="KW-0804">Transcription</keyword>
<keyword evidence="4" id="KW-0539">Nucleus</keyword>
<feature type="non-terminal residue" evidence="7">
    <location>
        <position position="168"/>
    </location>
</feature>
<dbReference type="GO" id="GO:0009893">
    <property type="term" value="P:positive regulation of metabolic process"/>
    <property type="evidence" value="ECO:0007669"/>
    <property type="project" value="UniProtKB-ARBA"/>
</dbReference>
<dbReference type="PANTHER" id="PTHR31069">
    <property type="entry name" value="OLEATE-ACTIVATED TRANSCRIPTION FACTOR 1-RELATED"/>
    <property type="match status" value="1"/>
</dbReference>